<keyword evidence="3" id="KW-0808">Transferase</keyword>
<dbReference type="InterPro" id="IPR041569">
    <property type="entry name" value="AAA_lid_3"/>
</dbReference>
<evidence type="ECO:0000313" key="6">
    <source>
        <dbReference type="EMBL" id="TXG68486.1"/>
    </source>
</evidence>
<dbReference type="SUPFAM" id="SSF53335">
    <property type="entry name" value="S-adenosyl-L-methionine-dependent methyltransferases"/>
    <property type="match status" value="1"/>
</dbReference>
<evidence type="ECO:0000313" key="7">
    <source>
        <dbReference type="Proteomes" id="UP000323000"/>
    </source>
</evidence>
<accession>A0A5C7IIZ9</accession>
<evidence type="ECO:0000256" key="4">
    <source>
        <dbReference type="SAM" id="MobiDB-lite"/>
    </source>
</evidence>
<protein>
    <recommendedName>
        <fullName evidence="5">AAA ATPase AAA+ lid domain-containing protein</fullName>
    </recommendedName>
</protein>
<dbReference type="PANTHER" id="PTHR22809">
    <property type="entry name" value="METHYLTRANSFERASE-RELATED"/>
    <property type="match status" value="1"/>
</dbReference>
<feature type="compositionally biased region" description="Polar residues" evidence="4">
    <location>
        <begin position="82"/>
        <end position="96"/>
    </location>
</feature>
<comment type="similarity">
    <text evidence="1">Belongs to the methyltransferase superfamily. METL family.</text>
</comment>
<dbReference type="InterPro" id="IPR026113">
    <property type="entry name" value="METTL2/6/8-like"/>
</dbReference>
<dbReference type="InterPro" id="IPR029063">
    <property type="entry name" value="SAM-dependent_MTases_sf"/>
</dbReference>
<feature type="region of interest" description="Disordered" evidence="4">
    <location>
        <begin position="82"/>
        <end position="111"/>
    </location>
</feature>
<dbReference type="Proteomes" id="UP000323000">
    <property type="component" value="Chromosome 2"/>
</dbReference>
<dbReference type="EMBL" id="VAHF01000002">
    <property type="protein sequence ID" value="TXG68486.1"/>
    <property type="molecule type" value="Genomic_DNA"/>
</dbReference>
<comment type="caution">
    <text evidence="6">The sequence shown here is derived from an EMBL/GenBank/DDBJ whole genome shotgun (WGS) entry which is preliminary data.</text>
</comment>
<evidence type="ECO:0000259" key="5">
    <source>
        <dbReference type="Pfam" id="PF17862"/>
    </source>
</evidence>
<dbReference type="GO" id="GO:0032259">
    <property type="term" value="P:methylation"/>
    <property type="evidence" value="ECO:0007669"/>
    <property type="project" value="UniProtKB-KW"/>
</dbReference>
<evidence type="ECO:0000256" key="3">
    <source>
        <dbReference type="ARBA" id="ARBA00022679"/>
    </source>
</evidence>
<sequence length="390" mass="44085">MSRHVMFLEHVPFFSISTSTHDMTKSDLIRIDHFSDNTDNLSSPVLCTTDTDSPSVSSPSIPITHFPLHYSHRFQTVTSADTGTSLLNPSATQAPSETVDPHPRYPQRTRKSTQLPDFSYSCYSDSFSTFLASIHSLSEPSSYKEAVLDPHWQQAMVDELFALHKTYTWDLIALNLKQMRGDGAGSLVWPTQSRLLSLINNSIAAVQIRHRHSHPTVVVGAQQRSKCPSLEERYQRKATKYWNDFYKRHNNKFFKDRHYLDKDWGHFFSDDSFSPNGKVLFEVGCGAGNTIFPLVAAYHKLYVHACDTSPHAIELVKMKACESFSGADLSALMNEAAMAAWEEKLTAMKSCPLTTIKITHFERALSKITPSVSNQQRQRYQNLSESLKAV</sequence>
<name>A0A5C7IIZ9_9ROSI</name>
<keyword evidence="7" id="KW-1185">Reference proteome</keyword>
<feature type="domain" description="AAA ATPase AAA+ lid" evidence="5">
    <location>
        <begin position="319"/>
        <end position="348"/>
    </location>
</feature>
<dbReference type="PANTHER" id="PTHR22809:SF8">
    <property type="entry name" value="TRNA N(3)-METHYLCYTIDINE METHYLTRANSFERASE"/>
    <property type="match status" value="1"/>
</dbReference>
<organism evidence="6 7">
    <name type="scientific">Acer yangbiense</name>
    <dbReference type="NCBI Taxonomy" id="1000413"/>
    <lineage>
        <taxon>Eukaryota</taxon>
        <taxon>Viridiplantae</taxon>
        <taxon>Streptophyta</taxon>
        <taxon>Embryophyta</taxon>
        <taxon>Tracheophyta</taxon>
        <taxon>Spermatophyta</taxon>
        <taxon>Magnoliopsida</taxon>
        <taxon>eudicotyledons</taxon>
        <taxon>Gunneridae</taxon>
        <taxon>Pentapetalae</taxon>
        <taxon>rosids</taxon>
        <taxon>malvids</taxon>
        <taxon>Sapindales</taxon>
        <taxon>Sapindaceae</taxon>
        <taxon>Hippocastanoideae</taxon>
        <taxon>Acereae</taxon>
        <taxon>Acer</taxon>
    </lineage>
</organism>
<evidence type="ECO:0000256" key="1">
    <source>
        <dbReference type="ARBA" id="ARBA00009725"/>
    </source>
</evidence>
<dbReference type="OrthoDB" id="417697at2759"/>
<keyword evidence="2" id="KW-0489">Methyltransferase</keyword>
<proteinExistence type="inferred from homology"/>
<dbReference type="GO" id="GO:0008757">
    <property type="term" value="F:S-adenosylmethionine-dependent methyltransferase activity"/>
    <property type="evidence" value="ECO:0007669"/>
    <property type="project" value="UniProtKB-ARBA"/>
</dbReference>
<dbReference type="Gene3D" id="1.10.8.60">
    <property type="match status" value="1"/>
</dbReference>
<dbReference type="AlphaFoldDB" id="A0A5C7IIZ9"/>
<evidence type="ECO:0000256" key="2">
    <source>
        <dbReference type="ARBA" id="ARBA00022603"/>
    </source>
</evidence>
<reference evidence="7" key="1">
    <citation type="journal article" date="2019" name="Gigascience">
        <title>De novo genome assembly of the endangered Acer yangbiense, a plant species with extremely small populations endemic to Yunnan Province, China.</title>
        <authorList>
            <person name="Yang J."/>
            <person name="Wariss H.M."/>
            <person name="Tao L."/>
            <person name="Zhang R."/>
            <person name="Yun Q."/>
            <person name="Hollingsworth P."/>
            <person name="Dao Z."/>
            <person name="Luo G."/>
            <person name="Guo H."/>
            <person name="Ma Y."/>
            <person name="Sun W."/>
        </authorList>
    </citation>
    <scope>NUCLEOTIDE SEQUENCE [LARGE SCALE GENOMIC DNA]</scope>
    <source>
        <strain evidence="7">cv. Malutang</strain>
    </source>
</reference>
<gene>
    <name evidence="6" type="ORF">EZV62_003421</name>
</gene>
<dbReference type="Pfam" id="PF17862">
    <property type="entry name" value="AAA_lid_3"/>
    <property type="match status" value="1"/>
</dbReference>
<dbReference type="GO" id="GO:0008173">
    <property type="term" value="F:RNA methyltransferase activity"/>
    <property type="evidence" value="ECO:0007669"/>
    <property type="project" value="UniProtKB-ARBA"/>
</dbReference>